<feature type="domain" description="Enoyl reductase (ER)" evidence="1">
    <location>
        <begin position="19"/>
        <end position="330"/>
    </location>
</feature>
<dbReference type="Gene3D" id="3.40.50.720">
    <property type="entry name" value="NAD(P)-binding Rossmann-like Domain"/>
    <property type="match status" value="1"/>
</dbReference>
<name>F4GZI4_CELFA</name>
<dbReference type="Pfam" id="PF13602">
    <property type="entry name" value="ADH_zinc_N_2"/>
    <property type="match status" value="1"/>
</dbReference>
<dbReference type="PANTHER" id="PTHR44013">
    <property type="entry name" value="ZINC-TYPE ALCOHOL DEHYDROGENASE-LIKE PROTEIN C16A3.02C"/>
    <property type="match status" value="1"/>
</dbReference>
<dbReference type="HOGENOM" id="CLU_026673_3_3_11"/>
<dbReference type="SMART" id="SM00829">
    <property type="entry name" value="PKS_ER"/>
    <property type="match status" value="1"/>
</dbReference>
<dbReference type="eggNOG" id="COG0604">
    <property type="taxonomic scope" value="Bacteria"/>
</dbReference>
<evidence type="ECO:0000313" key="2">
    <source>
        <dbReference type="EMBL" id="AEE44905.1"/>
    </source>
</evidence>
<dbReference type="InterPro" id="IPR052733">
    <property type="entry name" value="Chloroplast_QOR"/>
</dbReference>
<dbReference type="Proteomes" id="UP000008460">
    <property type="component" value="Chromosome"/>
</dbReference>
<dbReference type="AlphaFoldDB" id="F4GZI4"/>
<dbReference type="InterPro" id="IPR013154">
    <property type="entry name" value="ADH-like_N"/>
</dbReference>
<dbReference type="InterPro" id="IPR036291">
    <property type="entry name" value="NAD(P)-bd_dom_sf"/>
</dbReference>
<dbReference type="InterPro" id="IPR011032">
    <property type="entry name" value="GroES-like_sf"/>
</dbReference>
<dbReference type="KEGG" id="cfi:Celf_0765"/>
<dbReference type="InterPro" id="IPR020843">
    <property type="entry name" value="ER"/>
</dbReference>
<evidence type="ECO:0000259" key="1">
    <source>
        <dbReference type="SMART" id="SM00829"/>
    </source>
</evidence>
<dbReference type="SUPFAM" id="SSF50129">
    <property type="entry name" value="GroES-like"/>
    <property type="match status" value="1"/>
</dbReference>
<reference evidence="2 3" key="1">
    <citation type="submission" date="2011-04" db="EMBL/GenBank/DDBJ databases">
        <title>Complete sequence of Cellulomonas fimi ATCC 484.</title>
        <authorList>
            <consortium name="US DOE Joint Genome Institute"/>
            <person name="Lucas S."/>
            <person name="Han J."/>
            <person name="Lapidus A."/>
            <person name="Cheng J.-F."/>
            <person name="Goodwin L."/>
            <person name="Pitluck S."/>
            <person name="Peters L."/>
            <person name="Chertkov O."/>
            <person name="Detter J.C."/>
            <person name="Han C."/>
            <person name="Tapia R."/>
            <person name="Land M."/>
            <person name="Hauser L."/>
            <person name="Kyrpides N."/>
            <person name="Ivanova N."/>
            <person name="Ovchinnikova G."/>
            <person name="Pagani I."/>
            <person name="Mead D."/>
            <person name="Brumm P."/>
            <person name="Woyke T."/>
        </authorList>
    </citation>
    <scope>NUCLEOTIDE SEQUENCE [LARGE SCALE GENOMIC DNA]</scope>
    <source>
        <strain evidence="3">ATCC 484 / DSM 20113 / JCM 1341 / NBRC 15513 / NCIMB 8980 / NCTC 7547</strain>
    </source>
</reference>
<dbReference type="RefSeq" id="WP_013769934.1">
    <property type="nucleotide sequence ID" value="NC_015514.1"/>
</dbReference>
<dbReference type="GO" id="GO:0016491">
    <property type="term" value="F:oxidoreductase activity"/>
    <property type="evidence" value="ECO:0007669"/>
    <property type="project" value="InterPro"/>
</dbReference>
<dbReference type="CDD" id="cd08267">
    <property type="entry name" value="MDR1"/>
    <property type="match status" value="1"/>
</dbReference>
<dbReference type="Pfam" id="PF08240">
    <property type="entry name" value="ADH_N"/>
    <property type="match status" value="1"/>
</dbReference>
<gene>
    <name evidence="2" type="ordered locus">Celf_0765</name>
</gene>
<dbReference type="PANTHER" id="PTHR44013:SF1">
    <property type="entry name" value="ZINC-TYPE ALCOHOL DEHYDROGENASE-LIKE PROTEIN C16A3.02C"/>
    <property type="match status" value="1"/>
</dbReference>
<dbReference type="EMBL" id="CP002666">
    <property type="protein sequence ID" value="AEE44905.1"/>
    <property type="molecule type" value="Genomic_DNA"/>
</dbReference>
<accession>F4GZI4</accession>
<dbReference type="STRING" id="590998.Celf_0765"/>
<proteinExistence type="predicted"/>
<keyword evidence="3" id="KW-1185">Reference proteome</keyword>
<organism evidence="2 3">
    <name type="scientific">Cellulomonas fimi (strain ATCC 484 / DSM 20113 / JCM 1341 / CCUG 24087 / LMG 16345 / NBRC 15513 / NCIMB 8980 / NCTC 7547 / NRS-133)</name>
    <dbReference type="NCBI Taxonomy" id="590998"/>
    <lineage>
        <taxon>Bacteria</taxon>
        <taxon>Bacillati</taxon>
        <taxon>Actinomycetota</taxon>
        <taxon>Actinomycetes</taxon>
        <taxon>Micrococcales</taxon>
        <taxon>Cellulomonadaceae</taxon>
        <taxon>Cellulomonas</taxon>
    </lineage>
</organism>
<dbReference type="Gene3D" id="3.90.180.10">
    <property type="entry name" value="Medium-chain alcohol dehydrogenases, catalytic domain"/>
    <property type="match status" value="1"/>
</dbReference>
<dbReference type="SUPFAM" id="SSF51735">
    <property type="entry name" value="NAD(P)-binding Rossmann-fold domains"/>
    <property type="match status" value="1"/>
</dbReference>
<protein>
    <submittedName>
        <fullName evidence="2">Alcohol dehydrogenase zinc-binding domain protein</fullName>
    </submittedName>
</protein>
<evidence type="ECO:0000313" key="3">
    <source>
        <dbReference type="Proteomes" id="UP000008460"/>
    </source>
</evidence>
<sequence length="333" mass="34694">MDVQTLPKTMRAAEIDRFGAPEVVHLAVVDRPDPGPDEVLVRMRAASLTVADHRMRARDLPAGWGLVGPLMLGIRRPRTRRLGVDGAGVVVATGAGVTAWAPGDEVLVASGLAMGFHAEYVVVRADRGIARKPAGTTFEEAAALPFGAVTALVFLARAQVGPGTRVLVNGASGAVGTAVVQLAHAAGAHVTGVCSGRNADLVRSLGADRVVDYTTTDFAREGEVYDVVVDCVGNAPVSRVAPVVRRGGAVLAVVGTPASMVLAPLHGLRVRGTVAVRGATIPLAEQLRQVTAAVEAGTLRPVVDRVFDFDDVVEAHRYVDTGRKRGNVVLRLA</sequence>